<gene>
    <name evidence="2" type="ORF">ACHAWU_009473</name>
</gene>
<keyword evidence="3" id="KW-1185">Reference proteome</keyword>
<dbReference type="Proteomes" id="UP001530293">
    <property type="component" value="Unassembled WGS sequence"/>
</dbReference>
<name>A0ABD3MB84_9STRA</name>
<dbReference type="AlphaFoldDB" id="A0ABD3MB84"/>
<evidence type="ECO:0000256" key="1">
    <source>
        <dbReference type="SAM" id="Phobius"/>
    </source>
</evidence>
<protein>
    <submittedName>
        <fullName evidence="2">Uncharacterized protein</fullName>
    </submittedName>
</protein>
<dbReference type="EMBL" id="JALLBG020000169">
    <property type="protein sequence ID" value="KAL3760872.1"/>
    <property type="molecule type" value="Genomic_DNA"/>
</dbReference>
<proteinExistence type="predicted"/>
<keyword evidence="1" id="KW-0812">Transmembrane</keyword>
<organism evidence="2 3">
    <name type="scientific">Discostella pseudostelligera</name>
    <dbReference type="NCBI Taxonomy" id="259834"/>
    <lineage>
        <taxon>Eukaryota</taxon>
        <taxon>Sar</taxon>
        <taxon>Stramenopiles</taxon>
        <taxon>Ochrophyta</taxon>
        <taxon>Bacillariophyta</taxon>
        <taxon>Coscinodiscophyceae</taxon>
        <taxon>Thalassiosirophycidae</taxon>
        <taxon>Stephanodiscales</taxon>
        <taxon>Stephanodiscaceae</taxon>
        <taxon>Discostella</taxon>
    </lineage>
</organism>
<evidence type="ECO:0000313" key="3">
    <source>
        <dbReference type="Proteomes" id="UP001530293"/>
    </source>
</evidence>
<reference evidence="2 3" key="1">
    <citation type="submission" date="2024-10" db="EMBL/GenBank/DDBJ databases">
        <title>Updated reference genomes for cyclostephanoid diatoms.</title>
        <authorList>
            <person name="Roberts W.R."/>
            <person name="Alverson A.J."/>
        </authorList>
    </citation>
    <scope>NUCLEOTIDE SEQUENCE [LARGE SCALE GENOMIC DNA]</scope>
    <source>
        <strain evidence="2 3">AJA232-27</strain>
    </source>
</reference>
<feature type="non-terminal residue" evidence="2">
    <location>
        <position position="237"/>
    </location>
</feature>
<comment type="caution">
    <text evidence="2">The sequence shown here is derived from an EMBL/GenBank/DDBJ whole genome shotgun (WGS) entry which is preliminary data.</text>
</comment>
<sequence>MRFVGSLHATGYSGHILLGISKLATTEILVYLKQNSVTTHFIESAEQCTHHGVIGSDGKPLDTNNSHEWHCPKNYPDYKISWARLFMYKDWLNDCPLCTDGIMLTDARDNIFSIGVALIILLLLYHYTDPFLTAVKLGVRTAASIIELLVFEEHPHVSNTHWLTDIPIKTCKDYTVGPTQVLCSGSIMGSREGIMKYLDVMQKEMADWMTKRKCRLDMRGNNQSIHNYLYYTGQLKN</sequence>
<evidence type="ECO:0000313" key="2">
    <source>
        <dbReference type="EMBL" id="KAL3760872.1"/>
    </source>
</evidence>
<feature type="transmembrane region" description="Helical" evidence="1">
    <location>
        <begin position="111"/>
        <end position="128"/>
    </location>
</feature>
<accession>A0ABD3MB84</accession>
<keyword evidence="1" id="KW-0472">Membrane</keyword>
<keyword evidence="1" id="KW-1133">Transmembrane helix</keyword>